<gene>
    <name evidence="4" type="ORF">AMJ83_09690</name>
</gene>
<dbReference type="PATRIC" id="fig|1703779.3.peg.1379"/>
<name>A0A0S8FQ00_UNCW3</name>
<evidence type="ECO:0000256" key="1">
    <source>
        <dbReference type="ARBA" id="ARBA00022729"/>
    </source>
</evidence>
<dbReference type="PANTHER" id="PTHR46580">
    <property type="entry name" value="SENSOR KINASE-RELATED"/>
    <property type="match status" value="1"/>
</dbReference>
<reference evidence="4 5" key="1">
    <citation type="journal article" date="2015" name="Microbiome">
        <title>Genomic resolution of linkages in carbon, nitrogen, and sulfur cycling among widespread estuary sediment bacteria.</title>
        <authorList>
            <person name="Baker B.J."/>
            <person name="Lazar C.S."/>
            <person name="Teske A.P."/>
            <person name="Dick G.J."/>
        </authorList>
    </citation>
    <scope>NUCLEOTIDE SEQUENCE [LARGE SCALE GENOMIC DNA]</scope>
    <source>
        <strain evidence="4">SM23_42</strain>
    </source>
</reference>
<dbReference type="PANTHER" id="PTHR46580:SF2">
    <property type="entry name" value="MAM DOMAIN-CONTAINING PROTEIN"/>
    <property type="match status" value="1"/>
</dbReference>
<dbReference type="GO" id="GO:0008305">
    <property type="term" value="C:integrin complex"/>
    <property type="evidence" value="ECO:0007669"/>
    <property type="project" value="InterPro"/>
</dbReference>
<dbReference type="AlphaFoldDB" id="A0A0S8FQ00"/>
<evidence type="ECO:0000313" key="5">
    <source>
        <dbReference type="Proteomes" id="UP000051373"/>
    </source>
</evidence>
<proteinExistence type="predicted"/>
<dbReference type="PRINTS" id="PR01185">
    <property type="entry name" value="INTEGRINA"/>
</dbReference>
<dbReference type="Proteomes" id="UP000051373">
    <property type="component" value="Unassembled WGS sequence"/>
</dbReference>
<dbReference type="EMBL" id="LJUJ01000025">
    <property type="protein sequence ID" value="KPK62808.1"/>
    <property type="molecule type" value="Genomic_DNA"/>
</dbReference>
<evidence type="ECO:0000256" key="2">
    <source>
        <dbReference type="ARBA" id="ARBA00023180"/>
    </source>
</evidence>
<feature type="domain" description="FlgD/Vpr Ig-like" evidence="3">
    <location>
        <begin position="536"/>
        <end position="588"/>
    </location>
</feature>
<accession>A0A0S8FQ00</accession>
<dbReference type="InterPro" id="IPR025965">
    <property type="entry name" value="FlgD/Vpr_Ig-like"/>
</dbReference>
<dbReference type="Pfam" id="PF13517">
    <property type="entry name" value="FG-GAP_3"/>
    <property type="match status" value="2"/>
</dbReference>
<sequence>MNKLSLLPIACVVLWVFVYALDYIESSSGLGNPELESGRTEVEVVDIDGDGNVDILSIGDHGSPYINTQEHGIMVWFGDGNGNWSVFQNGNFGYGGIAIGDLNNDGYLDVGYGMHHNYSSTDFGDSILEAALGDGTGQNWQPWDDGISIGNPNEWGMFCTDVADINNDGLLDLGANSFGAGDGVHIFLNNGDGTWNQCFGFLGGNSTMDFCFGDVDADGNADFVVAHAYGTVYLGDGDGSFALADGNLPSGGNLGRRGPSLGDVDNDGNQDIAFCNSNGGVEVWTWSGNNTWVEFGGSLPNSGSYSVTQLCDMNIDGFVDVVAFGDGTASVWLGDGAGNWTIDATFTTPPPGTYSAFRVGGDADHNGYPDIALVAKEGDSWSAINHLRFFKETSSPGSLFVFPVYPRGAETLRAGSGRFIRWACGVPGAVSSCIRLECSTTGPAGPWSMIADPLPDNGQYQWFVPQDINSNNCYIRYTAMTSTDTVMSMTPSAFAIVTGTGVGEEVSLSQSSNLIISVQPSISKREFSIALRTRGKETERVSIYDVDGNLIRDLLTIYGAGEFVISWDGRDNNSLSVPAGVYFVAITSDVEKTSKKIVVVD</sequence>
<organism evidence="4 5">
    <name type="scientific">candidate division WOR_3 bacterium SM23_42</name>
    <dbReference type="NCBI Taxonomy" id="1703779"/>
    <lineage>
        <taxon>Bacteria</taxon>
        <taxon>Bacteria division WOR-3</taxon>
    </lineage>
</organism>
<dbReference type="STRING" id="1703779.AMJ83_09690"/>
<dbReference type="InterPro" id="IPR028994">
    <property type="entry name" value="Integrin_alpha_N"/>
</dbReference>
<dbReference type="InterPro" id="IPR000413">
    <property type="entry name" value="Integrin_alpha"/>
</dbReference>
<keyword evidence="2" id="KW-0325">Glycoprotein</keyword>
<comment type="caution">
    <text evidence="4">The sequence shown here is derived from an EMBL/GenBank/DDBJ whole genome shotgun (WGS) entry which is preliminary data.</text>
</comment>
<evidence type="ECO:0000259" key="3">
    <source>
        <dbReference type="Pfam" id="PF13860"/>
    </source>
</evidence>
<dbReference type="NCBIfam" id="TIGR04183">
    <property type="entry name" value="Por_Secre_tail"/>
    <property type="match status" value="1"/>
</dbReference>
<keyword evidence="1" id="KW-0732">Signal</keyword>
<dbReference type="InterPro" id="IPR026444">
    <property type="entry name" value="Secre_tail"/>
</dbReference>
<protein>
    <recommendedName>
        <fullName evidence="3">FlgD/Vpr Ig-like domain-containing protein</fullName>
    </recommendedName>
</protein>
<dbReference type="Gene3D" id="2.60.40.4070">
    <property type="match status" value="1"/>
</dbReference>
<dbReference type="InterPro" id="IPR013517">
    <property type="entry name" value="FG-GAP"/>
</dbReference>
<evidence type="ECO:0000313" key="4">
    <source>
        <dbReference type="EMBL" id="KPK62808.1"/>
    </source>
</evidence>
<dbReference type="Pfam" id="PF13860">
    <property type="entry name" value="FlgD_ig"/>
    <property type="match status" value="1"/>
</dbReference>
<dbReference type="SUPFAM" id="SSF69318">
    <property type="entry name" value="Integrin alpha N-terminal domain"/>
    <property type="match status" value="2"/>
</dbReference>
<dbReference type="GO" id="GO:0007155">
    <property type="term" value="P:cell adhesion"/>
    <property type="evidence" value="ECO:0007669"/>
    <property type="project" value="InterPro"/>
</dbReference>
<dbReference type="Gene3D" id="2.130.10.130">
    <property type="entry name" value="Integrin alpha, N-terminal"/>
    <property type="match status" value="2"/>
</dbReference>